<reference evidence="2 3" key="1">
    <citation type="journal article" date="2013" name="Genome Announc.">
        <title>Draft Genome Sequence of Staphylococcus simulans UMC-CNS-990, Isolated from a Case of Chronic Bovine Mastitis.</title>
        <authorList>
            <person name="Calcutt M.J."/>
            <person name="Foecking M.F."/>
            <person name="Hsieh H.Y."/>
            <person name="Perry J."/>
            <person name="Stewart G.C."/>
            <person name="Middleton J.R."/>
        </authorList>
    </citation>
    <scope>NUCLEOTIDE SEQUENCE [LARGE SCALE GENOMIC DNA]</scope>
    <source>
        <strain evidence="2 3">UMC-CNS-990</strain>
    </source>
</reference>
<dbReference type="Proteomes" id="UP000017131">
    <property type="component" value="Unassembled WGS sequence"/>
</dbReference>
<feature type="transmembrane region" description="Helical" evidence="1">
    <location>
        <begin position="81"/>
        <end position="102"/>
    </location>
</feature>
<keyword evidence="1" id="KW-0472">Membrane</keyword>
<comment type="caution">
    <text evidence="2">The sequence shown here is derived from an EMBL/GenBank/DDBJ whole genome shotgun (WGS) entry which is preliminary data.</text>
</comment>
<accession>A0ABN0PA88</accession>
<evidence type="ECO:0008006" key="4">
    <source>
        <dbReference type="Google" id="ProtNLM"/>
    </source>
</evidence>
<keyword evidence="1" id="KW-0812">Transmembrane</keyword>
<organism evidence="2 3">
    <name type="scientific">Staphylococcus simulans UMC-CNS-990</name>
    <dbReference type="NCBI Taxonomy" id="1405498"/>
    <lineage>
        <taxon>Bacteria</taxon>
        <taxon>Bacillati</taxon>
        <taxon>Bacillota</taxon>
        <taxon>Bacilli</taxon>
        <taxon>Bacillales</taxon>
        <taxon>Staphylococcaceae</taxon>
        <taxon>Staphylococcus</taxon>
    </lineage>
</organism>
<dbReference type="Pfam" id="PF13346">
    <property type="entry name" value="ABC2_membrane_5"/>
    <property type="match status" value="1"/>
</dbReference>
<dbReference type="InterPro" id="IPR025699">
    <property type="entry name" value="ABC2_memb-like"/>
</dbReference>
<keyword evidence="3" id="KW-1185">Reference proteome</keyword>
<dbReference type="EMBL" id="AXDY01000014">
    <property type="protein sequence ID" value="ERS92462.1"/>
    <property type="molecule type" value="Genomic_DNA"/>
</dbReference>
<protein>
    <recommendedName>
        <fullName evidence="4">ABC-2 transporter permease</fullName>
    </recommendedName>
</protein>
<evidence type="ECO:0000256" key="1">
    <source>
        <dbReference type="SAM" id="Phobius"/>
    </source>
</evidence>
<evidence type="ECO:0000313" key="3">
    <source>
        <dbReference type="Proteomes" id="UP000017131"/>
    </source>
</evidence>
<dbReference type="RefSeq" id="WP_023016174.1">
    <property type="nucleotide sequence ID" value="NZ_AXDY01000014.1"/>
</dbReference>
<keyword evidence="1" id="KW-1133">Transmembrane helix</keyword>
<feature type="transmembrane region" description="Helical" evidence="1">
    <location>
        <begin position="176"/>
        <end position="200"/>
    </location>
</feature>
<evidence type="ECO:0000313" key="2">
    <source>
        <dbReference type="EMBL" id="ERS92462.1"/>
    </source>
</evidence>
<proteinExistence type="predicted"/>
<feature type="transmembrane region" description="Helical" evidence="1">
    <location>
        <begin position="108"/>
        <end position="129"/>
    </location>
</feature>
<sequence length="206" mass="23214">MKGLLLNNYYSNKKALVIYFITGILFSIIFSYISPLMSSFMFMMMLVTPATDNLKNEKDSKFLYFVSTMPISRKSYVSSHFLFYLILGSISLVGSSIITILITQNLLVTLSSALLGIGVITQYTVIFPLTFKLGPEKSNIIFMLASFIIVIVFLVLYFSLLFLSNDNNNLALQENLGILGLYTLIGGIIFITSYLLSVYITNRKEF</sequence>
<feature type="transmembrane region" description="Helical" evidence="1">
    <location>
        <begin position="16"/>
        <end position="36"/>
    </location>
</feature>
<gene>
    <name evidence="2" type="ORF">SSIM_12045</name>
</gene>
<name>A0ABN0PA88_STASI</name>
<feature type="transmembrane region" description="Helical" evidence="1">
    <location>
        <begin position="141"/>
        <end position="164"/>
    </location>
</feature>